<comment type="subcellular location">
    <subcellularLocation>
        <location evidence="2">Secreted</location>
    </subcellularLocation>
</comment>
<reference evidence="20" key="1">
    <citation type="journal article" date="2017" name="Nat. Microbiol.">
        <title>Global analysis of biosynthetic gene clusters reveals vast potential of secondary metabolite production in Penicillium species.</title>
        <authorList>
            <person name="Nielsen J.C."/>
            <person name="Grijseels S."/>
            <person name="Prigent S."/>
            <person name="Ji B."/>
            <person name="Dainat J."/>
            <person name="Nielsen K.F."/>
            <person name="Frisvad J.C."/>
            <person name="Workman M."/>
            <person name="Nielsen J."/>
        </authorList>
    </citation>
    <scope>NUCLEOTIDE SEQUENCE [LARGE SCALE GENOMIC DNA]</scope>
    <source>
        <strain evidence="20">IBT 11843</strain>
    </source>
</reference>
<dbReference type="SUPFAM" id="SSF75005">
    <property type="entry name" value="Arabinanase/levansucrase/invertase"/>
    <property type="match status" value="1"/>
</dbReference>
<evidence type="ECO:0000256" key="17">
    <source>
        <dbReference type="PIRSR" id="PIRSR606710-2"/>
    </source>
</evidence>
<keyword evidence="20" id="KW-1185">Reference proteome</keyword>
<keyword evidence="8" id="KW-0732">Signal</keyword>
<evidence type="ECO:0000256" key="1">
    <source>
        <dbReference type="ARBA" id="ARBA00000375"/>
    </source>
</evidence>
<feature type="transmembrane region" description="Helical" evidence="18">
    <location>
        <begin position="32"/>
        <end position="54"/>
    </location>
</feature>
<evidence type="ECO:0000256" key="11">
    <source>
        <dbReference type="ARBA" id="ARBA00023277"/>
    </source>
</evidence>
<dbReference type="PIRSF" id="PIRSF026534">
    <property type="entry name" value="Endo_alpha-L-arabinosidase"/>
    <property type="match status" value="1"/>
</dbReference>
<evidence type="ECO:0000256" key="13">
    <source>
        <dbReference type="ARBA" id="ARBA00023326"/>
    </source>
</evidence>
<evidence type="ECO:0000256" key="10">
    <source>
        <dbReference type="ARBA" id="ARBA00023180"/>
    </source>
</evidence>
<dbReference type="UniPathway" id="UPA00667"/>
<keyword evidence="11" id="KW-0119">Carbohydrate metabolism</keyword>
<evidence type="ECO:0000256" key="4">
    <source>
        <dbReference type="ARBA" id="ARBA00009865"/>
    </source>
</evidence>
<dbReference type="Pfam" id="PF04616">
    <property type="entry name" value="Glyco_hydro_43"/>
    <property type="match status" value="1"/>
</dbReference>
<comment type="pathway">
    <text evidence="3 15">Glycan metabolism; L-arabinan degradation.</text>
</comment>
<comment type="function">
    <text evidence="14">Endo-1,5-alpha-L-arabinanase involved in degradation of pectin. Its preferred substrate is linear 1,5-alpha-L-arabinan.</text>
</comment>
<comment type="catalytic activity">
    <reaction evidence="1 15">
        <text>Endohydrolysis of (1-&gt;5)-alpha-arabinofuranosidic linkages in (1-&gt;5)-arabinans.</text>
        <dbReference type="EC" id="3.2.1.99"/>
    </reaction>
</comment>
<dbReference type="EC" id="3.2.1.99" evidence="5 15"/>
<evidence type="ECO:0000313" key="20">
    <source>
        <dbReference type="Proteomes" id="UP000191522"/>
    </source>
</evidence>
<keyword evidence="18" id="KW-0812">Transmembrane</keyword>
<dbReference type="InterPro" id="IPR050727">
    <property type="entry name" value="GH43_arabinanases"/>
</dbReference>
<keyword evidence="6" id="KW-0964">Secreted</keyword>
<sequence length="363" mass="40139">MLQEDGPSQHKLSAFLRYSRPIITTKLFDNPAAYPSTAIMLALFFFFIALAFAYPNRGPCTGDCWTHDPAMIQRESDGKYFRFATGTGINTMTSDSVKGPWKDIGSALPKGSSIKLDGVSSSDIWAPDVHFQNNQYYLYYVLSKTGTQDSEIGVATSKTMEPGSWTDHGSVGIPANSNYNRIDPNWVSINGKNYLNFGSFWNDIHQIEMESPLKVSSSAAYQISFNQTLNHREEGAFMFQHDGFYYLLYCAGIAGRYTAIYPPEGEEYHIRVCRSKSGTGGFVDQDGVDCTKTGGTLLLASHGQVFGPGGPGVVNDKDLGLVMYYHYYPLAEKQSGGKAGNSAYKYAWNELGWENGWPFVKAA</sequence>
<dbReference type="OrthoDB" id="195678at2759"/>
<keyword evidence="18" id="KW-0472">Membrane</keyword>
<evidence type="ECO:0000256" key="12">
    <source>
        <dbReference type="ARBA" id="ARBA00023295"/>
    </source>
</evidence>
<evidence type="ECO:0000256" key="3">
    <source>
        <dbReference type="ARBA" id="ARBA00004834"/>
    </source>
</evidence>
<protein>
    <recommendedName>
        <fullName evidence="5 15">Arabinan endo-1,5-alpha-L-arabinosidase</fullName>
        <ecNumber evidence="5 15">3.2.1.99</ecNumber>
    </recommendedName>
</protein>
<dbReference type="OMA" id="EDYQFGW"/>
<comment type="caution">
    <text evidence="19">The sequence shown here is derived from an EMBL/GenBank/DDBJ whole genome shotgun (WGS) entry which is preliminary data.</text>
</comment>
<dbReference type="AlphaFoldDB" id="A0A1V6NR79"/>
<dbReference type="GO" id="GO:0005576">
    <property type="term" value="C:extracellular region"/>
    <property type="evidence" value="ECO:0007669"/>
    <property type="project" value="UniProtKB-SubCell"/>
</dbReference>
<keyword evidence="13" id="KW-0624">Polysaccharide degradation</keyword>
<dbReference type="STRING" id="69771.A0A1V6NR79"/>
<dbReference type="InterPro" id="IPR023296">
    <property type="entry name" value="Glyco_hydro_beta-prop_sf"/>
</dbReference>
<feature type="active site" description="Proton donor" evidence="16">
    <location>
        <position position="234"/>
    </location>
</feature>
<keyword evidence="12 15" id="KW-0326">Glycosidase</keyword>
<dbReference type="EMBL" id="MDYL01000042">
    <property type="protein sequence ID" value="OQD67203.1"/>
    <property type="molecule type" value="Genomic_DNA"/>
</dbReference>
<keyword evidence="18" id="KW-1133">Transmembrane helix</keyword>
<dbReference type="GO" id="GO:0046558">
    <property type="term" value="F:arabinan endo-1,5-alpha-L-arabinosidase activity"/>
    <property type="evidence" value="ECO:0007669"/>
    <property type="project" value="UniProtKB-EC"/>
</dbReference>
<organism evidence="19 20">
    <name type="scientific">Penicillium decumbens</name>
    <dbReference type="NCBI Taxonomy" id="69771"/>
    <lineage>
        <taxon>Eukaryota</taxon>
        <taxon>Fungi</taxon>
        <taxon>Dikarya</taxon>
        <taxon>Ascomycota</taxon>
        <taxon>Pezizomycotina</taxon>
        <taxon>Eurotiomycetes</taxon>
        <taxon>Eurotiomycetidae</taxon>
        <taxon>Eurotiales</taxon>
        <taxon>Aspergillaceae</taxon>
        <taxon>Penicillium</taxon>
    </lineage>
</organism>
<evidence type="ECO:0000313" key="19">
    <source>
        <dbReference type="EMBL" id="OQD67203.1"/>
    </source>
</evidence>
<accession>A0A1V6NR79</accession>
<proteinExistence type="inferred from homology"/>
<evidence type="ECO:0000256" key="2">
    <source>
        <dbReference type="ARBA" id="ARBA00004613"/>
    </source>
</evidence>
<keyword evidence="7" id="KW-0858">Xylan degradation</keyword>
<evidence type="ECO:0000256" key="5">
    <source>
        <dbReference type="ARBA" id="ARBA00012586"/>
    </source>
</evidence>
<dbReference type="Proteomes" id="UP000191522">
    <property type="component" value="Unassembled WGS sequence"/>
</dbReference>
<gene>
    <name evidence="19" type="ORF">PENDEC_c042G03603</name>
</gene>
<dbReference type="CDD" id="cd18831">
    <property type="entry name" value="GH43_AnAbnA-like"/>
    <property type="match status" value="1"/>
</dbReference>
<evidence type="ECO:0000256" key="15">
    <source>
        <dbReference type="PIRNR" id="PIRNR026534"/>
    </source>
</evidence>
<keyword evidence="9 15" id="KW-0378">Hydrolase</keyword>
<dbReference type="Gene3D" id="2.115.10.20">
    <property type="entry name" value="Glycosyl hydrolase domain, family 43"/>
    <property type="match status" value="1"/>
</dbReference>
<name>A0A1V6NR79_PENDC</name>
<evidence type="ECO:0000256" key="8">
    <source>
        <dbReference type="ARBA" id="ARBA00022729"/>
    </source>
</evidence>
<feature type="site" description="Important for catalytic activity, responsible for pKa modulation of the active site Glu and correct orientation of both the proton donor and substrate" evidence="17">
    <location>
        <position position="183"/>
    </location>
</feature>
<evidence type="ECO:0000256" key="9">
    <source>
        <dbReference type="ARBA" id="ARBA00022801"/>
    </source>
</evidence>
<comment type="similarity">
    <text evidence="4 15">Belongs to the glycosyl hydrolase 43 family.</text>
</comment>
<keyword evidence="10" id="KW-0325">Glycoprotein</keyword>
<dbReference type="InterPro" id="IPR006710">
    <property type="entry name" value="Glyco_hydro_43"/>
</dbReference>
<dbReference type="InterPro" id="IPR016840">
    <property type="entry name" value="Glyco_hydro_43_endo_a_Ara-ase"/>
</dbReference>
<dbReference type="PANTHER" id="PTHR43301:SF7">
    <property type="entry name" value="ARABINAN ENDO-1,5-ALPHA-L-ARABINOSIDASE C"/>
    <property type="match status" value="1"/>
</dbReference>
<feature type="active site" description="Proton acceptor" evidence="16">
    <location>
        <position position="68"/>
    </location>
</feature>
<dbReference type="PANTHER" id="PTHR43301">
    <property type="entry name" value="ARABINAN ENDO-1,5-ALPHA-L-ARABINOSIDASE"/>
    <property type="match status" value="1"/>
</dbReference>
<evidence type="ECO:0000256" key="6">
    <source>
        <dbReference type="ARBA" id="ARBA00022525"/>
    </source>
</evidence>
<evidence type="ECO:0000256" key="16">
    <source>
        <dbReference type="PIRSR" id="PIRSR606710-1"/>
    </source>
</evidence>
<dbReference type="GO" id="GO:0045493">
    <property type="term" value="P:xylan catabolic process"/>
    <property type="evidence" value="ECO:0007669"/>
    <property type="project" value="UniProtKB-KW"/>
</dbReference>
<evidence type="ECO:0000256" key="14">
    <source>
        <dbReference type="ARBA" id="ARBA00025221"/>
    </source>
</evidence>
<evidence type="ECO:0000256" key="18">
    <source>
        <dbReference type="SAM" id="Phobius"/>
    </source>
</evidence>
<evidence type="ECO:0000256" key="7">
    <source>
        <dbReference type="ARBA" id="ARBA00022651"/>
    </source>
</evidence>
<dbReference type="GO" id="GO:0031222">
    <property type="term" value="P:arabinan catabolic process"/>
    <property type="evidence" value="ECO:0007669"/>
    <property type="project" value="UniProtKB-UniPathway"/>
</dbReference>